<dbReference type="SMART" id="SM00184">
    <property type="entry name" value="RING"/>
    <property type="match status" value="1"/>
</dbReference>
<keyword evidence="3" id="KW-0862">Zinc</keyword>
<keyword evidence="8" id="KW-1185">Reference proteome</keyword>
<feature type="compositionally biased region" description="Basic and acidic residues" evidence="6">
    <location>
        <begin position="649"/>
        <end position="658"/>
    </location>
</feature>
<accession>A0ABM0S5M1</accession>
<dbReference type="InterPro" id="IPR001841">
    <property type="entry name" value="Znf_RING"/>
</dbReference>
<feature type="region of interest" description="Disordered" evidence="6">
    <location>
        <begin position="636"/>
        <end position="679"/>
    </location>
</feature>
<dbReference type="PANTHER" id="PTHR15727">
    <property type="entry name" value="RING FINGER PROTEIN 214"/>
    <property type="match status" value="1"/>
</dbReference>
<dbReference type="PROSITE" id="PS50089">
    <property type="entry name" value="ZF_RING_2"/>
    <property type="match status" value="1"/>
</dbReference>
<proteinExistence type="predicted"/>
<feature type="compositionally biased region" description="Basic residues" evidence="6">
    <location>
        <begin position="659"/>
        <end position="670"/>
    </location>
</feature>
<keyword evidence="5" id="KW-0175">Coiled coil</keyword>
<dbReference type="Proteomes" id="UP000694923">
    <property type="component" value="Unplaced"/>
</dbReference>
<dbReference type="Pfam" id="PF24525">
    <property type="entry name" value="TTC3"/>
    <property type="match status" value="1"/>
</dbReference>
<feature type="region of interest" description="Disordered" evidence="6">
    <location>
        <begin position="1081"/>
        <end position="1132"/>
    </location>
</feature>
<feature type="coiled-coil region" evidence="5">
    <location>
        <begin position="806"/>
        <end position="851"/>
    </location>
</feature>
<feature type="domain" description="RING-type" evidence="7">
    <location>
        <begin position="1141"/>
        <end position="1181"/>
    </location>
</feature>
<evidence type="ECO:0000256" key="4">
    <source>
        <dbReference type="PROSITE-ProRule" id="PRU00175"/>
    </source>
</evidence>
<dbReference type="CDD" id="cd16460">
    <property type="entry name" value="RING-H2_DZIP3"/>
    <property type="match status" value="1"/>
</dbReference>
<organism evidence="8 9">
    <name type="scientific">Galeopterus variegatus</name>
    <name type="common">Malayan flying lemur</name>
    <name type="synonym">Cynocephalus variegatus</name>
    <dbReference type="NCBI Taxonomy" id="482537"/>
    <lineage>
        <taxon>Eukaryota</taxon>
        <taxon>Metazoa</taxon>
        <taxon>Chordata</taxon>
        <taxon>Craniata</taxon>
        <taxon>Vertebrata</taxon>
        <taxon>Euteleostomi</taxon>
        <taxon>Mammalia</taxon>
        <taxon>Eutheria</taxon>
        <taxon>Euarchontoglires</taxon>
        <taxon>Dermoptera</taxon>
        <taxon>Cynocephalidae</taxon>
        <taxon>Galeopterus</taxon>
    </lineage>
</organism>
<evidence type="ECO:0000313" key="9">
    <source>
        <dbReference type="RefSeq" id="XP_008588162.1"/>
    </source>
</evidence>
<dbReference type="PANTHER" id="PTHR15727:SF4">
    <property type="entry name" value="E3 UBIQUITIN-PROTEIN LIGASE DZIP3"/>
    <property type="match status" value="1"/>
</dbReference>
<sequence>MDSLPEEFFVRDPVVEEQSKEETESEVEKSSGQLDKQDKGIPTDLVPVNLLLEVKKLLNAINTLPKGVVPHVKKFLQEDFSFQTMQREVAANSQNGEEIVPALTLRFLITQLEAALRNIQATNYTAHQINIGYYLTLLFLYGVALTERGKKEDYTEAENKFLVMKMVIQENEICENFMSLVYFGRGLLRCAQKRYNGGLLEFHKSLQEIGDTNDHWFDLDPTEDEDLPTTFKDLLNNFIKTTESNIMKQTICSYLDCERSCEADILKNTNYKGFFQLMCSKSCCVYFHKICWKKFKNLKYPGENDQSFSGKKCLKEGCAGDMVRMLQCDVPGIVKILFEVVRKDEYITIENLGASYKKLMSLKITDSADVRPKISLKFNTKDEMPIFKLDYNYFYHLLHIIIISGTDIVRQIFDEAMPPHLLKKELLIHKNVLESYYNHLWTNHPLGGSWHLLYPPNKELPQSKQFDLCLLLALIKHLNVFPAPKKGWSMEPPSCDLSKSADILRLCKYRDILLSEILMNGLTESQFNSIWRKVSDILLRLGMKQEDIDKVKEDPIENISLDYHQLSIYLGIPVPEIIQRMLCCYQQGIALQSITGSQRIEIEELQNEEEELSPPLMEYNINVKSNPEIQLAEMNKDGASIPSESSTESVKDLQEVKSKSKKKKKTKNKKNKESKEEQVPYMVEREEHLKEQANPYPVSRFMKEDASDVQEDSATEDKFYSLDELHILDMIEQGSTGKVTADYGEAEKERLAYQRQLYKLHYQCEDFKRQLKTVTFRWQENQVQIKKKDKIIASLNQQVAFGINKVSKLQRQIHAKDNEIKNLKEQLSMKRSQWEMEKHNLESTMKTYLNKLNAETSRALTAEVYFLQCRRDFGLLHLEQTEKECLSQLARVTHMAASNLESLQLKAAVDSWNAIVTDVRNKIAFLRAQYNEQINKVKQGFALSTLPPVQLPPPPPSPEILMQQFLGRPLVKESFFRPILTVPQMPAVCPGVISSAGQTRTPVMAGIAWTVPAPVGEAVPPSAGLGSDLSMMNWERITDRLKTAFPQQTRYLSFYLVVSTDPILQFDEIVYKISQFIDPKRSQNQGKSVPNGNCVSPSHSPSQPNNTQSPKPAWRPLSSQGSATWEGAKNLDDEEEEEEPCVICHENLSPENLSVLPCAHKFHSQCIRPWLMQQGTCPTCRLHVLLPEEFPGHPSRQLPKI</sequence>
<feature type="compositionally biased region" description="Polar residues" evidence="6">
    <location>
        <begin position="1082"/>
        <end position="1110"/>
    </location>
</feature>
<dbReference type="SUPFAM" id="SSF57850">
    <property type="entry name" value="RING/U-box"/>
    <property type="match status" value="1"/>
</dbReference>
<dbReference type="Pfam" id="PF19179">
    <property type="entry name" value="TTC3_DZIP3_dom"/>
    <property type="match status" value="1"/>
</dbReference>
<dbReference type="Gene3D" id="3.30.40.10">
    <property type="entry name" value="Zinc/RING finger domain, C3HC4 (zinc finger)"/>
    <property type="match status" value="1"/>
</dbReference>
<dbReference type="InterPro" id="IPR013083">
    <property type="entry name" value="Znf_RING/FYVE/PHD"/>
</dbReference>
<evidence type="ECO:0000256" key="5">
    <source>
        <dbReference type="SAM" id="Coils"/>
    </source>
</evidence>
<dbReference type="RefSeq" id="XP_008588162.1">
    <property type="nucleotide sequence ID" value="XM_008589940.1"/>
</dbReference>
<feature type="compositionally biased region" description="Basic and acidic residues" evidence="6">
    <location>
        <begin position="8"/>
        <end position="40"/>
    </location>
</feature>
<reference evidence="9" key="1">
    <citation type="submission" date="2025-08" db="UniProtKB">
        <authorList>
            <consortium name="RefSeq"/>
        </authorList>
    </citation>
    <scope>IDENTIFICATION</scope>
</reference>
<name>A0ABM0S5M1_GALVR</name>
<evidence type="ECO:0000256" key="3">
    <source>
        <dbReference type="ARBA" id="ARBA00022833"/>
    </source>
</evidence>
<feature type="region of interest" description="Disordered" evidence="6">
    <location>
        <begin position="1"/>
        <end position="40"/>
    </location>
</feature>
<dbReference type="InterPro" id="IPR043866">
    <property type="entry name" value="TTC3/DZIP3_dom"/>
</dbReference>
<evidence type="ECO:0000256" key="6">
    <source>
        <dbReference type="SAM" id="MobiDB-lite"/>
    </source>
</evidence>
<dbReference type="InterPro" id="IPR041249">
    <property type="entry name" value="HEPN_DZIP3"/>
</dbReference>
<evidence type="ECO:0000256" key="1">
    <source>
        <dbReference type="ARBA" id="ARBA00022723"/>
    </source>
</evidence>
<protein>
    <submittedName>
        <fullName evidence="9">E3 ubiquitin-protein ligase DZIP3</fullName>
    </submittedName>
</protein>
<keyword evidence="2 4" id="KW-0863">Zinc-finger</keyword>
<evidence type="ECO:0000256" key="2">
    <source>
        <dbReference type="ARBA" id="ARBA00022771"/>
    </source>
</evidence>
<gene>
    <name evidence="9" type="primary">DZIP3</name>
</gene>
<dbReference type="GeneID" id="103605368"/>
<keyword evidence="1" id="KW-0479">Metal-binding</keyword>
<dbReference type="Pfam" id="PF18738">
    <property type="entry name" value="HEPN_DZIP3"/>
    <property type="match status" value="1"/>
</dbReference>
<evidence type="ECO:0000259" key="7">
    <source>
        <dbReference type="PROSITE" id="PS50089"/>
    </source>
</evidence>
<dbReference type="InterPro" id="IPR056872">
    <property type="entry name" value="TTC3/DZIP3-like_helical"/>
</dbReference>
<dbReference type="Pfam" id="PF13639">
    <property type="entry name" value="zf-RING_2"/>
    <property type="match status" value="1"/>
</dbReference>
<dbReference type="InterPro" id="IPR033103">
    <property type="entry name" value="DZIP3_RING-H2_finger"/>
</dbReference>
<evidence type="ECO:0000313" key="8">
    <source>
        <dbReference type="Proteomes" id="UP000694923"/>
    </source>
</evidence>